<sequence>MCRPHDTLESASTLLNAASARSNKCVPIEYVIVFVMKPFSTRGNEYRSESQERLRREIPLGVLLRASCQAFS</sequence>
<name>Q7UYB0_RHOBA</name>
<keyword evidence="2" id="KW-1185">Reference proteome</keyword>
<accession>Q7UYB0</accession>
<dbReference type="InParanoid" id="Q7UYB0"/>
<organism evidence="1 2">
    <name type="scientific">Rhodopirellula baltica (strain DSM 10527 / NCIMB 13988 / SH1)</name>
    <dbReference type="NCBI Taxonomy" id="243090"/>
    <lineage>
        <taxon>Bacteria</taxon>
        <taxon>Pseudomonadati</taxon>
        <taxon>Planctomycetota</taxon>
        <taxon>Planctomycetia</taxon>
        <taxon>Pirellulales</taxon>
        <taxon>Pirellulaceae</taxon>
        <taxon>Rhodopirellula</taxon>
    </lineage>
</organism>
<protein>
    <submittedName>
        <fullName evidence="1">Uncharacterized protein</fullName>
    </submittedName>
</protein>
<reference evidence="1 2" key="1">
    <citation type="journal article" date="2003" name="Proc. Natl. Acad. Sci. U.S.A.">
        <title>Complete genome sequence of the marine planctomycete Pirellula sp. strain 1.</title>
        <authorList>
            <person name="Gloeckner F.O."/>
            <person name="Kube M."/>
            <person name="Bauer M."/>
            <person name="Teeling H."/>
            <person name="Lombardot T."/>
            <person name="Ludwig W."/>
            <person name="Gade D."/>
            <person name="Beck A."/>
            <person name="Borzym K."/>
            <person name="Heitmann K."/>
            <person name="Rabus R."/>
            <person name="Schlesner H."/>
            <person name="Amann R."/>
            <person name="Reinhardt R."/>
        </authorList>
    </citation>
    <scope>NUCLEOTIDE SEQUENCE [LARGE SCALE GENOMIC DNA]</scope>
    <source>
        <strain evidence="2">DSM 10527 / NCIMB 13988 / SH1</strain>
    </source>
</reference>
<dbReference type="KEGG" id="rba:RB758"/>
<evidence type="ECO:0000313" key="2">
    <source>
        <dbReference type="Proteomes" id="UP000001025"/>
    </source>
</evidence>
<dbReference type="STRING" id="243090.RB758"/>
<proteinExistence type="predicted"/>
<dbReference type="EMBL" id="BX294134">
    <property type="protein sequence ID" value="CAD71734.1"/>
    <property type="molecule type" value="Genomic_DNA"/>
</dbReference>
<evidence type="ECO:0000313" key="1">
    <source>
        <dbReference type="EMBL" id="CAD71734.1"/>
    </source>
</evidence>
<dbReference type="Proteomes" id="UP000001025">
    <property type="component" value="Chromosome"/>
</dbReference>
<dbReference type="PATRIC" id="fig|243090.15.peg.360"/>
<dbReference type="EnsemblBacteria" id="CAD71734">
    <property type="protein sequence ID" value="CAD71734"/>
    <property type="gene ID" value="RB758"/>
</dbReference>
<dbReference type="HOGENOM" id="CLU_2719613_0_0_0"/>
<dbReference type="AlphaFoldDB" id="Q7UYB0"/>
<gene>
    <name evidence="1" type="ordered locus">RB758</name>
</gene>